<sequence length="291" mass="32678">MYHWYRIINKNMFYIILGTIEQVSDVVGDDGAHNATMDILSLALEMASAQISSDIAERFDLVRNFITPGTVFTKANGGYASSCAGLLIMSKCPVAAVVSEMATEMKLFHVLFSEDILSCRLNSRYLVDLTTSEERFIEELQKIVQYGLRWKRVLLLHDFLLQPRGASIFKIALSKASVKFKILPLMDSTETAQLDRIAPLLTNVYETILFLESQILDVFIDVFATSGLLHPRHQWFVLSDTTCREALGKPSIRDSNMVMLKPKHVVNSSDYAKCPGHRLGQDKALLNVSPV</sequence>
<reference evidence="1 2" key="1">
    <citation type="journal article" date="2021" name="Elife">
        <title>Chloroplast acquisition without the gene transfer in kleptoplastic sea slugs, Plakobranchus ocellatus.</title>
        <authorList>
            <person name="Maeda T."/>
            <person name="Takahashi S."/>
            <person name="Yoshida T."/>
            <person name="Shimamura S."/>
            <person name="Takaki Y."/>
            <person name="Nagai Y."/>
            <person name="Toyoda A."/>
            <person name="Suzuki Y."/>
            <person name="Arimoto A."/>
            <person name="Ishii H."/>
            <person name="Satoh N."/>
            <person name="Nishiyama T."/>
            <person name="Hasebe M."/>
            <person name="Maruyama T."/>
            <person name="Minagawa J."/>
            <person name="Obokata J."/>
            <person name="Shigenobu S."/>
        </authorList>
    </citation>
    <scope>NUCLEOTIDE SEQUENCE [LARGE SCALE GENOMIC DNA]</scope>
</reference>
<name>A0AAV4IFN7_9GAST</name>
<evidence type="ECO:0000313" key="2">
    <source>
        <dbReference type="Proteomes" id="UP000762676"/>
    </source>
</evidence>
<organism evidence="1 2">
    <name type="scientific">Elysia marginata</name>
    <dbReference type="NCBI Taxonomy" id="1093978"/>
    <lineage>
        <taxon>Eukaryota</taxon>
        <taxon>Metazoa</taxon>
        <taxon>Spiralia</taxon>
        <taxon>Lophotrochozoa</taxon>
        <taxon>Mollusca</taxon>
        <taxon>Gastropoda</taxon>
        <taxon>Heterobranchia</taxon>
        <taxon>Euthyneura</taxon>
        <taxon>Panpulmonata</taxon>
        <taxon>Sacoglossa</taxon>
        <taxon>Placobranchoidea</taxon>
        <taxon>Plakobranchidae</taxon>
        <taxon>Elysia</taxon>
    </lineage>
</organism>
<accession>A0AAV4IFN7</accession>
<gene>
    <name evidence="1" type="ORF">ElyMa_006591700</name>
</gene>
<protein>
    <recommendedName>
        <fullName evidence="3">Receptor ligand binding region domain-containing protein</fullName>
    </recommendedName>
</protein>
<evidence type="ECO:0000313" key="1">
    <source>
        <dbReference type="EMBL" id="GFS08308.1"/>
    </source>
</evidence>
<dbReference type="Proteomes" id="UP000762676">
    <property type="component" value="Unassembled WGS sequence"/>
</dbReference>
<dbReference type="EMBL" id="BMAT01013245">
    <property type="protein sequence ID" value="GFS08308.1"/>
    <property type="molecule type" value="Genomic_DNA"/>
</dbReference>
<comment type="caution">
    <text evidence="1">The sequence shown here is derived from an EMBL/GenBank/DDBJ whole genome shotgun (WGS) entry which is preliminary data.</text>
</comment>
<proteinExistence type="predicted"/>
<dbReference type="AlphaFoldDB" id="A0AAV4IFN7"/>
<keyword evidence="2" id="KW-1185">Reference proteome</keyword>
<evidence type="ECO:0008006" key="3">
    <source>
        <dbReference type="Google" id="ProtNLM"/>
    </source>
</evidence>